<dbReference type="InterPro" id="IPR039989">
    <property type="entry name" value="NUDT9"/>
</dbReference>
<dbReference type="Proteomes" id="UP001195483">
    <property type="component" value="Unassembled WGS sequence"/>
</dbReference>
<dbReference type="EMBL" id="JAEAOA010001954">
    <property type="protein sequence ID" value="KAK3579277.1"/>
    <property type="molecule type" value="Genomic_DNA"/>
</dbReference>
<accession>A0AAE0RTC2</accession>
<dbReference type="Pfam" id="PF25969">
    <property type="entry name" value="NUDT9_N"/>
    <property type="match status" value="1"/>
</dbReference>
<evidence type="ECO:0000313" key="3">
    <source>
        <dbReference type="Proteomes" id="UP001195483"/>
    </source>
</evidence>
<name>A0AAE0RTC2_9BIVA</name>
<evidence type="ECO:0000256" key="1">
    <source>
        <dbReference type="SAM" id="MobiDB-lite"/>
    </source>
</evidence>
<dbReference type="CDD" id="cd03670">
    <property type="entry name" value="NUDIX_ADPRase_Nudt9"/>
    <property type="match status" value="1"/>
</dbReference>
<dbReference type="PANTHER" id="PTHR13030:SF8">
    <property type="entry name" value="ADP-RIBOSE PYROPHOSPHATASE, MITOCHONDRIAL"/>
    <property type="match status" value="1"/>
</dbReference>
<evidence type="ECO:0008006" key="4">
    <source>
        <dbReference type="Google" id="ProtNLM"/>
    </source>
</evidence>
<comment type="caution">
    <text evidence="2">The sequence shown here is derived from an EMBL/GenBank/DDBJ whole genome shotgun (WGS) entry which is preliminary data.</text>
</comment>
<dbReference type="SUPFAM" id="SSF55811">
    <property type="entry name" value="Nudix"/>
    <property type="match status" value="1"/>
</dbReference>
<evidence type="ECO:0000313" key="2">
    <source>
        <dbReference type="EMBL" id="KAK3579277.1"/>
    </source>
</evidence>
<feature type="region of interest" description="Disordered" evidence="1">
    <location>
        <begin position="168"/>
        <end position="199"/>
    </location>
</feature>
<dbReference type="AlphaFoldDB" id="A0AAE0RTC2"/>
<dbReference type="InterPro" id="IPR015797">
    <property type="entry name" value="NUDIX_hydrolase-like_dom_sf"/>
</dbReference>
<proteinExistence type="predicted"/>
<feature type="compositionally biased region" description="Polar residues" evidence="1">
    <location>
        <begin position="168"/>
        <end position="180"/>
    </location>
</feature>
<gene>
    <name evidence="2" type="ORF">CHS0354_033355</name>
</gene>
<protein>
    <recommendedName>
        <fullName evidence="4">ADP-ribose pyrophosphatase, mitochondrial</fullName>
    </recommendedName>
</protein>
<dbReference type="PANTHER" id="PTHR13030">
    <property type="entry name" value="NUDIX HYDROLASE"/>
    <property type="match status" value="1"/>
</dbReference>
<sequence length="528" mass="60737">MDSIKMFLTDKAFSKSNMLFGKNCFQEDISVTCKKEDASVSGGVKCKTSQYRYNIDKVELLKKLNHDVSVQKLCDAYSIVSSAVYTIKKLKEKMLKYHSGSDSKKQINIRKTMKEVKCVSKEREQELCWFEDVMANRFHHKRKITNQESISYRLDQLVNIISELQQHQQAGEDVQSSHSQTDSHSEQKANSGNEPCSTDLKMENMETQCLQHAVEESHSDQPLGAIVKERKQENKAAEVYLLEGQVKVHTRSRSSPYPETDLHRFNVPDDKVPWDVDFPEYNPPTYTSPVVLAKSDWADKVDLYNVPVVERKLPFNTFDNAENTKRYSYFGNYRVHNGIPLNPIGRTGLQSRGILGRWGPNHHVDLVITRWKYDENNQKMMKNGKPQFEFVAVRRSDTEPWALPESILVPGHSPTENLKIKFSDEALSLMGEDRIQMKKLKQEMKKILKKGKLIYKGYADDPRNTDNAWVESTVYLYRDKKYVLRLFSIKAAASGLQTTWVIASSELPLHGAHSYFLMLVAEKLNASF</sequence>
<reference evidence="2" key="3">
    <citation type="submission" date="2023-05" db="EMBL/GenBank/DDBJ databases">
        <authorList>
            <person name="Smith C.H."/>
        </authorList>
    </citation>
    <scope>NUCLEOTIDE SEQUENCE</scope>
    <source>
        <strain evidence="2">CHS0354</strain>
        <tissue evidence="2">Mantle</tissue>
    </source>
</reference>
<keyword evidence="3" id="KW-1185">Reference proteome</keyword>
<organism evidence="2 3">
    <name type="scientific">Potamilus streckersoni</name>
    <dbReference type="NCBI Taxonomy" id="2493646"/>
    <lineage>
        <taxon>Eukaryota</taxon>
        <taxon>Metazoa</taxon>
        <taxon>Spiralia</taxon>
        <taxon>Lophotrochozoa</taxon>
        <taxon>Mollusca</taxon>
        <taxon>Bivalvia</taxon>
        <taxon>Autobranchia</taxon>
        <taxon>Heteroconchia</taxon>
        <taxon>Palaeoheterodonta</taxon>
        <taxon>Unionida</taxon>
        <taxon>Unionoidea</taxon>
        <taxon>Unionidae</taxon>
        <taxon>Ambleminae</taxon>
        <taxon>Lampsilini</taxon>
        <taxon>Potamilus</taxon>
    </lineage>
</organism>
<dbReference type="GO" id="GO:0047631">
    <property type="term" value="F:ADP-ribose diphosphatase activity"/>
    <property type="evidence" value="ECO:0007669"/>
    <property type="project" value="InterPro"/>
</dbReference>
<reference evidence="2" key="1">
    <citation type="journal article" date="2021" name="Genome Biol. Evol.">
        <title>A High-Quality Reference Genome for a Parasitic Bivalve with Doubly Uniparental Inheritance (Bivalvia: Unionida).</title>
        <authorList>
            <person name="Smith C.H."/>
        </authorList>
    </citation>
    <scope>NUCLEOTIDE SEQUENCE</scope>
    <source>
        <strain evidence="2">CHS0354</strain>
    </source>
</reference>
<reference evidence="2" key="2">
    <citation type="journal article" date="2021" name="Genome Biol. Evol.">
        <title>Developing a high-quality reference genome for a parasitic bivalve with doubly uniparental inheritance (Bivalvia: Unionida).</title>
        <authorList>
            <person name="Smith C.H."/>
        </authorList>
    </citation>
    <scope>NUCLEOTIDE SEQUENCE</scope>
    <source>
        <strain evidence="2">CHS0354</strain>
        <tissue evidence="2">Mantle</tissue>
    </source>
</reference>
<dbReference type="Gene3D" id="3.90.79.10">
    <property type="entry name" value="Nucleoside Triphosphate Pyrophosphohydrolase"/>
    <property type="match status" value="1"/>
</dbReference>